<evidence type="ECO:0000256" key="2">
    <source>
        <dbReference type="ARBA" id="ARBA00022692"/>
    </source>
</evidence>
<feature type="transmembrane region" description="Helical" evidence="5">
    <location>
        <begin position="144"/>
        <end position="162"/>
    </location>
</feature>
<feature type="domain" description="O-antigen ligase-related" evidence="6">
    <location>
        <begin position="262"/>
        <end position="415"/>
    </location>
</feature>
<keyword evidence="7" id="KW-0436">Ligase</keyword>
<feature type="transmembrane region" description="Helical" evidence="5">
    <location>
        <begin position="169"/>
        <end position="189"/>
    </location>
</feature>
<accession>A0A419QXY5</accession>
<keyword evidence="4 5" id="KW-0472">Membrane</keyword>
<protein>
    <submittedName>
        <fullName evidence="7">O-antigen ligase domain-containing protein</fullName>
    </submittedName>
</protein>
<keyword evidence="2 5" id="KW-0812">Transmembrane</keyword>
<evidence type="ECO:0000256" key="4">
    <source>
        <dbReference type="ARBA" id="ARBA00023136"/>
    </source>
</evidence>
<reference evidence="7 8" key="1">
    <citation type="submission" date="2018-09" db="EMBL/GenBank/DDBJ databases">
        <title>Altererythrobacter sp.Ery1 and Ery12, the genome sequencing of novel strains in genus Alterythrobacter.</title>
        <authorList>
            <person name="Cheng H."/>
            <person name="Wu Y.-H."/>
            <person name="Fang C."/>
            <person name="Xu X.-W."/>
        </authorList>
    </citation>
    <scope>NUCLEOTIDE SEQUENCE [LARGE SCALE GENOMIC DNA]</scope>
    <source>
        <strain evidence="7 8">Ery12</strain>
    </source>
</reference>
<dbReference type="RefSeq" id="WP_120112323.1">
    <property type="nucleotide sequence ID" value="NZ_RAHJ01000022.1"/>
</dbReference>
<dbReference type="GO" id="GO:0016874">
    <property type="term" value="F:ligase activity"/>
    <property type="evidence" value="ECO:0007669"/>
    <property type="project" value="UniProtKB-KW"/>
</dbReference>
<evidence type="ECO:0000256" key="5">
    <source>
        <dbReference type="SAM" id="Phobius"/>
    </source>
</evidence>
<feature type="transmembrane region" description="Helical" evidence="5">
    <location>
        <begin position="253"/>
        <end position="271"/>
    </location>
</feature>
<dbReference type="InterPro" id="IPR007016">
    <property type="entry name" value="O-antigen_ligase-rel_domated"/>
</dbReference>
<feature type="transmembrane region" description="Helical" evidence="5">
    <location>
        <begin position="463"/>
        <end position="479"/>
    </location>
</feature>
<dbReference type="OrthoDB" id="7628239at2"/>
<feature type="transmembrane region" description="Helical" evidence="5">
    <location>
        <begin position="83"/>
        <end position="102"/>
    </location>
</feature>
<evidence type="ECO:0000313" key="8">
    <source>
        <dbReference type="Proteomes" id="UP000284322"/>
    </source>
</evidence>
<evidence type="ECO:0000313" key="7">
    <source>
        <dbReference type="EMBL" id="RJX65560.1"/>
    </source>
</evidence>
<evidence type="ECO:0000256" key="1">
    <source>
        <dbReference type="ARBA" id="ARBA00004141"/>
    </source>
</evidence>
<feature type="transmembrane region" description="Helical" evidence="5">
    <location>
        <begin position="439"/>
        <end position="457"/>
    </location>
</feature>
<dbReference type="PANTHER" id="PTHR37422">
    <property type="entry name" value="TEICHURONIC ACID BIOSYNTHESIS PROTEIN TUAE"/>
    <property type="match status" value="1"/>
</dbReference>
<feature type="transmembrane region" description="Helical" evidence="5">
    <location>
        <begin position="215"/>
        <end position="232"/>
    </location>
</feature>
<dbReference type="Proteomes" id="UP000284322">
    <property type="component" value="Unassembled WGS sequence"/>
</dbReference>
<proteinExistence type="predicted"/>
<feature type="transmembrane region" description="Helical" evidence="5">
    <location>
        <begin position="54"/>
        <end position="76"/>
    </location>
</feature>
<dbReference type="PANTHER" id="PTHR37422:SF13">
    <property type="entry name" value="LIPOPOLYSACCHARIDE BIOSYNTHESIS PROTEIN PA4999-RELATED"/>
    <property type="match status" value="1"/>
</dbReference>
<dbReference type="AlphaFoldDB" id="A0A419QXY5"/>
<keyword evidence="3 5" id="KW-1133">Transmembrane helix</keyword>
<name>A0A419QXY5_9SPHN</name>
<evidence type="ECO:0000256" key="3">
    <source>
        <dbReference type="ARBA" id="ARBA00022989"/>
    </source>
</evidence>
<keyword evidence="8" id="KW-1185">Reference proteome</keyword>
<feature type="transmembrane region" description="Helical" evidence="5">
    <location>
        <begin position="316"/>
        <end position="334"/>
    </location>
</feature>
<feature type="transmembrane region" description="Helical" evidence="5">
    <location>
        <begin position="30"/>
        <end position="48"/>
    </location>
</feature>
<dbReference type="GO" id="GO:0016020">
    <property type="term" value="C:membrane"/>
    <property type="evidence" value="ECO:0007669"/>
    <property type="project" value="UniProtKB-SubCell"/>
</dbReference>
<evidence type="ECO:0000259" key="6">
    <source>
        <dbReference type="Pfam" id="PF04932"/>
    </source>
</evidence>
<feature type="transmembrane region" description="Helical" evidence="5">
    <location>
        <begin position="404"/>
        <end position="427"/>
    </location>
</feature>
<gene>
    <name evidence="7" type="ORF">D6858_14730</name>
</gene>
<dbReference type="InterPro" id="IPR051533">
    <property type="entry name" value="WaaL-like"/>
</dbReference>
<organism evidence="7 8">
    <name type="scientific">Tsuneonella suprasediminis</name>
    <dbReference type="NCBI Taxonomy" id="2306996"/>
    <lineage>
        <taxon>Bacteria</taxon>
        <taxon>Pseudomonadati</taxon>
        <taxon>Pseudomonadota</taxon>
        <taxon>Alphaproteobacteria</taxon>
        <taxon>Sphingomonadales</taxon>
        <taxon>Erythrobacteraceae</taxon>
        <taxon>Tsuneonella</taxon>
    </lineage>
</organism>
<sequence length="495" mass="53174">MSRTQSKRRHKPAPSVSQKRSLKEVLTSDNAKFLTLSGFFVLLFLTGGSSRPDMAALIVLRPISILVLGYGLITLTASQMRQYWPVFALVIAMIALAIVQLVPLPPSIWHNLPGHSVFAQIDSILGLQDLWRPWTLDPAGTRNALMSLAVPLAVLVLGAQLGRDHQIRLLSVILALGALSVVFATLQLAGDPHGPLYLYRITNDGAAVGLFANRNHQAVFLSSLIPLLFVWARNTGRSTGSHGRDSHHHAGSLHIVIASAGAAILMLLSLVTGSRAGLMTLLISVLATGALISFIPPARSSSSAKKQSQLRRFAPLGVGILALVGFGVLTAVMGRNLALDRLLGSDPGADARADFTPQTFDLALNNLPWGTGLGSFERVYRMAEPDSLLNPAYANHAHNDFVEILLTTGLFGIVIASGFAVLLLWRLRILTRQGLANHILQIASLISLGLLTLASFVDYPIRTPALAGFCTLLLVWVFSDAQAVKRPNHPGKEFG</sequence>
<dbReference type="EMBL" id="RAHJ01000022">
    <property type="protein sequence ID" value="RJX65560.1"/>
    <property type="molecule type" value="Genomic_DNA"/>
</dbReference>
<comment type="caution">
    <text evidence="7">The sequence shown here is derived from an EMBL/GenBank/DDBJ whole genome shotgun (WGS) entry which is preliminary data.</text>
</comment>
<dbReference type="Pfam" id="PF04932">
    <property type="entry name" value="Wzy_C"/>
    <property type="match status" value="1"/>
</dbReference>
<comment type="subcellular location">
    <subcellularLocation>
        <location evidence="1">Membrane</location>
        <topology evidence="1">Multi-pass membrane protein</topology>
    </subcellularLocation>
</comment>
<feature type="transmembrane region" description="Helical" evidence="5">
    <location>
        <begin position="277"/>
        <end position="295"/>
    </location>
</feature>